<dbReference type="AlphaFoldDB" id="A0A0A8Y3L1"/>
<protein>
    <submittedName>
        <fullName evidence="1">Uncharacterized protein</fullName>
    </submittedName>
</protein>
<proteinExistence type="predicted"/>
<name>A0A0A8Y3L1_ARUDO</name>
<sequence length="37" mass="4268">MDTNLLFMDEKRKALPLSAMGCSRRRTMRPSAWPGRS</sequence>
<organism evidence="1">
    <name type="scientific">Arundo donax</name>
    <name type="common">Giant reed</name>
    <name type="synonym">Donax arundinaceus</name>
    <dbReference type="NCBI Taxonomy" id="35708"/>
    <lineage>
        <taxon>Eukaryota</taxon>
        <taxon>Viridiplantae</taxon>
        <taxon>Streptophyta</taxon>
        <taxon>Embryophyta</taxon>
        <taxon>Tracheophyta</taxon>
        <taxon>Spermatophyta</taxon>
        <taxon>Magnoliopsida</taxon>
        <taxon>Liliopsida</taxon>
        <taxon>Poales</taxon>
        <taxon>Poaceae</taxon>
        <taxon>PACMAD clade</taxon>
        <taxon>Arundinoideae</taxon>
        <taxon>Arundineae</taxon>
        <taxon>Arundo</taxon>
    </lineage>
</organism>
<dbReference type="EMBL" id="GBRH01279503">
    <property type="protein sequence ID" value="JAD18392.1"/>
    <property type="molecule type" value="Transcribed_RNA"/>
</dbReference>
<reference evidence="1" key="2">
    <citation type="journal article" date="2015" name="Data Brief">
        <title>Shoot transcriptome of the giant reed, Arundo donax.</title>
        <authorList>
            <person name="Barrero R.A."/>
            <person name="Guerrero F.D."/>
            <person name="Moolhuijzen P."/>
            <person name="Goolsby J.A."/>
            <person name="Tidwell J."/>
            <person name="Bellgard S.E."/>
            <person name="Bellgard M.I."/>
        </authorList>
    </citation>
    <scope>NUCLEOTIDE SEQUENCE</scope>
    <source>
        <tissue evidence="1">Shoot tissue taken approximately 20 cm above the soil surface</tissue>
    </source>
</reference>
<reference evidence="1" key="1">
    <citation type="submission" date="2014-09" db="EMBL/GenBank/DDBJ databases">
        <authorList>
            <person name="Magalhaes I.L.F."/>
            <person name="Oliveira U."/>
            <person name="Santos F.R."/>
            <person name="Vidigal T.H.D.A."/>
            <person name="Brescovit A.D."/>
            <person name="Santos A.J."/>
        </authorList>
    </citation>
    <scope>NUCLEOTIDE SEQUENCE</scope>
    <source>
        <tissue evidence="1">Shoot tissue taken approximately 20 cm above the soil surface</tissue>
    </source>
</reference>
<evidence type="ECO:0000313" key="1">
    <source>
        <dbReference type="EMBL" id="JAD18392.1"/>
    </source>
</evidence>
<accession>A0A0A8Y3L1</accession>